<sequence length="372" mass="42109">MASSCVSYLLPPTLPLPAHGKVQDDGGSDDDGDGDDDDGDGDWRVCSCLNPGEQEHSLSSCLEVMLTSSMLTFMVVFFLESLAAMLQNGFMVAVLGLQWLRCRTLPTADLIIACLAVSRFCLHGMAILNNLMDFFDSKVTYFNIPWDFINTLTFWLTAWLAIFYCVKISIFSHPIFIWLKWRISRSVPRLLLSSLVISSLTTISSIIGNINLASLIMFSGPHVNTTLLARIWTSYHSFFLPNLMLLISVPFLLFLVSILLLIFSLHRHLGQMRGGRSSLHDPSTQAHTMALKSLSFFLIFHTSYFLSLIVVSLRITTFQNHWHWAWEVVTYAGIYLHSSILMFSSPKLRKVLKTRPWKALLRGRLVSTNQYQ</sequence>
<evidence type="ECO:0000256" key="7">
    <source>
        <dbReference type="ARBA" id="ARBA00023040"/>
    </source>
</evidence>
<evidence type="ECO:0000256" key="11">
    <source>
        <dbReference type="RuleBase" id="RU004423"/>
    </source>
</evidence>
<evidence type="ECO:0000256" key="12">
    <source>
        <dbReference type="SAM" id="MobiDB-lite"/>
    </source>
</evidence>
<feature type="transmembrane region" description="Helical" evidence="13">
    <location>
        <begin position="294"/>
        <end position="315"/>
    </location>
</feature>
<keyword evidence="7" id="KW-0297">G-protein coupled receptor</keyword>
<evidence type="ECO:0000313" key="15">
    <source>
        <dbReference type="Proteomes" id="UP000700334"/>
    </source>
</evidence>
<evidence type="ECO:0000256" key="6">
    <source>
        <dbReference type="ARBA" id="ARBA00022989"/>
    </source>
</evidence>
<dbReference type="AlphaFoldDB" id="A0A8J6DRP8"/>
<keyword evidence="5 13" id="KW-0812">Transmembrane</keyword>
<feature type="region of interest" description="Disordered" evidence="12">
    <location>
        <begin position="11"/>
        <end position="37"/>
    </location>
</feature>
<evidence type="ECO:0000256" key="5">
    <source>
        <dbReference type="ARBA" id="ARBA00022692"/>
    </source>
</evidence>
<dbReference type="EMBL" id="JAGFMF010011695">
    <property type="protein sequence ID" value="KAG8515873.1"/>
    <property type="molecule type" value="Genomic_DNA"/>
</dbReference>
<evidence type="ECO:0000256" key="8">
    <source>
        <dbReference type="ARBA" id="ARBA00023136"/>
    </source>
</evidence>
<dbReference type="GO" id="GO:0016020">
    <property type="term" value="C:membrane"/>
    <property type="evidence" value="ECO:0007669"/>
    <property type="project" value="UniProtKB-SubCell"/>
</dbReference>
<dbReference type="SUPFAM" id="SSF81321">
    <property type="entry name" value="Family A G protein-coupled receptor-like"/>
    <property type="match status" value="1"/>
</dbReference>
<dbReference type="FunFam" id="1.20.1070.10:FF:000055">
    <property type="entry name" value="Taste receptor type 2"/>
    <property type="match status" value="1"/>
</dbReference>
<evidence type="ECO:0000256" key="1">
    <source>
        <dbReference type="ARBA" id="ARBA00004141"/>
    </source>
</evidence>
<feature type="transmembrane region" description="Helical" evidence="13">
    <location>
        <begin position="321"/>
        <end position="343"/>
    </location>
</feature>
<dbReference type="InterPro" id="IPR007960">
    <property type="entry name" value="TAS2R"/>
</dbReference>
<evidence type="ECO:0000256" key="10">
    <source>
        <dbReference type="ARBA" id="ARBA00023224"/>
    </source>
</evidence>
<dbReference type="GO" id="GO:0033038">
    <property type="term" value="F:bitter taste receptor activity"/>
    <property type="evidence" value="ECO:0007669"/>
    <property type="project" value="InterPro"/>
</dbReference>
<evidence type="ECO:0000256" key="13">
    <source>
        <dbReference type="SAM" id="Phobius"/>
    </source>
</evidence>
<dbReference type="Pfam" id="PF05296">
    <property type="entry name" value="TAS2R"/>
    <property type="match status" value="1"/>
</dbReference>
<keyword evidence="10" id="KW-0807">Transducer</keyword>
<reference evidence="14" key="1">
    <citation type="journal article" date="2021" name="Evol. Appl.">
        <title>The genome of the Pyrenean desman and the effects of bottlenecks and inbreeding on the genomic landscape of an endangered species.</title>
        <authorList>
            <person name="Escoda L."/>
            <person name="Castresana J."/>
        </authorList>
    </citation>
    <scope>NUCLEOTIDE SEQUENCE</scope>
    <source>
        <strain evidence="14">IBE-C5619</strain>
    </source>
</reference>
<evidence type="ECO:0000256" key="3">
    <source>
        <dbReference type="ARBA" id="ARBA00022480"/>
    </source>
</evidence>
<evidence type="ECO:0000256" key="2">
    <source>
        <dbReference type="ARBA" id="ARBA00007376"/>
    </source>
</evidence>
<dbReference type="PANTHER" id="PTHR11394:SF69">
    <property type="entry name" value="TASTE RECEPTOR TYPE 2 MEMBER 134"/>
    <property type="match status" value="1"/>
</dbReference>
<dbReference type="GO" id="GO:0004930">
    <property type="term" value="F:G protein-coupled receptor activity"/>
    <property type="evidence" value="ECO:0007669"/>
    <property type="project" value="UniProtKB-KW"/>
</dbReference>
<keyword evidence="15" id="KW-1185">Reference proteome</keyword>
<proteinExistence type="inferred from homology"/>
<feature type="transmembrane region" description="Helical" evidence="13">
    <location>
        <begin position="238"/>
        <end position="263"/>
    </location>
</feature>
<keyword evidence="6 13" id="KW-1133">Transmembrane helix</keyword>
<dbReference type="Proteomes" id="UP000700334">
    <property type="component" value="Unassembled WGS sequence"/>
</dbReference>
<accession>A0A8J6DRP8</accession>
<feature type="transmembrane region" description="Helical" evidence="13">
    <location>
        <begin position="73"/>
        <end position="98"/>
    </location>
</feature>
<keyword evidence="4" id="KW-0716">Sensory transduction</keyword>
<feature type="transmembrane region" description="Helical" evidence="13">
    <location>
        <begin position="191"/>
        <end position="218"/>
    </location>
</feature>
<gene>
    <name evidence="14" type="ORF">J0S82_019452</name>
</gene>
<dbReference type="PANTHER" id="PTHR11394">
    <property type="entry name" value="TASTE RECEPTOR TYPE 2"/>
    <property type="match status" value="1"/>
</dbReference>
<feature type="compositionally biased region" description="Acidic residues" evidence="12">
    <location>
        <begin position="26"/>
        <end position="37"/>
    </location>
</feature>
<evidence type="ECO:0000256" key="4">
    <source>
        <dbReference type="ARBA" id="ARBA00022606"/>
    </source>
</evidence>
<dbReference type="OrthoDB" id="9896661at2759"/>
<evidence type="ECO:0000313" key="14">
    <source>
        <dbReference type="EMBL" id="KAG8515873.1"/>
    </source>
</evidence>
<comment type="similarity">
    <text evidence="2 11">Belongs to the G-protein coupled receptor T2R family.</text>
</comment>
<keyword evidence="3" id="KW-0919">Taste</keyword>
<organism evidence="14 15">
    <name type="scientific">Galemys pyrenaicus</name>
    <name type="common">Iberian desman</name>
    <name type="synonym">Pyrenean desman</name>
    <dbReference type="NCBI Taxonomy" id="202257"/>
    <lineage>
        <taxon>Eukaryota</taxon>
        <taxon>Metazoa</taxon>
        <taxon>Chordata</taxon>
        <taxon>Craniata</taxon>
        <taxon>Vertebrata</taxon>
        <taxon>Euteleostomi</taxon>
        <taxon>Mammalia</taxon>
        <taxon>Eutheria</taxon>
        <taxon>Laurasiatheria</taxon>
        <taxon>Eulipotyphla</taxon>
        <taxon>Talpidae</taxon>
        <taxon>Galemys</taxon>
    </lineage>
</organism>
<protein>
    <submittedName>
        <fullName evidence="14">Taste receptor type 2 member 134</fullName>
    </submittedName>
</protein>
<keyword evidence="8 13" id="KW-0472">Membrane</keyword>
<evidence type="ECO:0000256" key="9">
    <source>
        <dbReference type="ARBA" id="ARBA00023170"/>
    </source>
</evidence>
<feature type="transmembrane region" description="Helical" evidence="13">
    <location>
        <begin position="152"/>
        <end position="179"/>
    </location>
</feature>
<feature type="transmembrane region" description="Helical" evidence="13">
    <location>
        <begin position="110"/>
        <end position="132"/>
    </location>
</feature>
<keyword evidence="9 14" id="KW-0675">Receptor</keyword>
<comment type="caution">
    <text evidence="14">The sequence shown here is derived from an EMBL/GenBank/DDBJ whole genome shotgun (WGS) entry which is preliminary data.</text>
</comment>
<comment type="subcellular location">
    <subcellularLocation>
        <location evidence="1">Membrane</location>
        <topology evidence="1">Multi-pass membrane protein</topology>
    </subcellularLocation>
</comment>
<name>A0A8J6DRP8_GALPY</name>